<reference evidence="2 3" key="1">
    <citation type="submission" date="2014-02" db="EMBL/GenBank/DDBJ databases">
        <title>The small core and large imbalanced accessory genome model reveals a collaborative survival strategy of Sorangium cellulosum strains in nature.</title>
        <authorList>
            <person name="Han K."/>
            <person name="Peng R."/>
            <person name="Blom J."/>
            <person name="Li Y.-Z."/>
        </authorList>
    </citation>
    <scope>NUCLEOTIDE SEQUENCE [LARGE SCALE GENOMIC DNA]</scope>
    <source>
        <strain evidence="2 3">So0007-03</strain>
    </source>
</reference>
<evidence type="ECO:0000259" key="1">
    <source>
        <dbReference type="Pfam" id="PF07791"/>
    </source>
</evidence>
<name>A0A150TS25_SORCE</name>
<dbReference type="AlphaFoldDB" id="A0A150TS25"/>
<evidence type="ECO:0000313" key="3">
    <source>
        <dbReference type="Proteomes" id="UP000075502"/>
    </source>
</evidence>
<dbReference type="InterPro" id="IPR012433">
    <property type="entry name" value="Imm11"/>
</dbReference>
<sequence length="191" mass="21255">MRYYKLDTLGDTRDRDLCLLEDEPKDMGLEGYYLAMGKPARDHIPADLSISMSEDYPGIVTASLIGNFKNYLLASTAMKETIERHCAGLDIEYFQFALINHKGRVHTRDYWIVNPIGAYDCLDFGASKIKYSGSDIVSIKERVLSAAKLAGAPSLFRIARDVQTYVVAEPLAEAFGAEGFTNVVLKEMKVA</sequence>
<accession>A0A150TS25</accession>
<gene>
    <name evidence="2" type="ORF">BE21_02580</name>
</gene>
<feature type="domain" description="Immunity MXAN-0049 protein" evidence="1">
    <location>
        <begin position="61"/>
        <end position="189"/>
    </location>
</feature>
<organism evidence="2 3">
    <name type="scientific">Sorangium cellulosum</name>
    <name type="common">Polyangium cellulosum</name>
    <dbReference type="NCBI Taxonomy" id="56"/>
    <lineage>
        <taxon>Bacteria</taxon>
        <taxon>Pseudomonadati</taxon>
        <taxon>Myxococcota</taxon>
        <taxon>Polyangia</taxon>
        <taxon>Polyangiales</taxon>
        <taxon>Polyangiaceae</taxon>
        <taxon>Sorangium</taxon>
    </lineage>
</organism>
<protein>
    <recommendedName>
        <fullName evidence="1">Immunity MXAN-0049 protein domain-containing protein</fullName>
    </recommendedName>
</protein>
<dbReference type="Proteomes" id="UP000075502">
    <property type="component" value="Unassembled WGS sequence"/>
</dbReference>
<proteinExistence type="predicted"/>
<comment type="caution">
    <text evidence="2">The sequence shown here is derived from an EMBL/GenBank/DDBJ whole genome shotgun (WGS) entry which is preliminary data.</text>
</comment>
<evidence type="ECO:0000313" key="2">
    <source>
        <dbReference type="EMBL" id="KYG07377.1"/>
    </source>
</evidence>
<dbReference type="Pfam" id="PF07791">
    <property type="entry name" value="Imm11"/>
    <property type="match status" value="1"/>
</dbReference>
<dbReference type="EMBL" id="JEME01001355">
    <property type="protein sequence ID" value="KYG07377.1"/>
    <property type="molecule type" value="Genomic_DNA"/>
</dbReference>